<keyword evidence="2" id="KW-1185">Reference proteome</keyword>
<comment type="caution">
    <text evidence="1">The sequence shown here is derived from an EMBL/GenBank/DDBJ whole genome shotgun (WGS) entry which is preliminary data.</text>
</comment>
<evidence type="ECO:0000313" key="1">
    <source>
        <dbReference type="EMBL" id="PKG29886.1"/>
    </source>
</evidence>
<proteinExistence type="predicted"/>
<dbReference type="Proteomes" id="UP000233343">
    <property type="component" value="Unassembled WGS sequence"/>
</dbReference>
<protein>
    <submittedName>
        <fullName evidence="1">Uncharacterized protein</fullName>
    </submittedName>
</protein>
<name>A0A2N0ZK84_9BACI</name>
<dbReference type="EMBL" id="PISD01000010">
    <property type="protein sequence ID" value="PKG29886.1"/>
    <property type="molecule type" value="Genomic_DNA"/>
</dbReference>
<organism evidence="1 2">
    <name type="scientific">Cytobacillus horneckiae</name>
    <dbReference type="NCBI Taxonomy" id="549687"/>
    <lineage>
        <taxon>Bacteria</taxon>
        <taxon>Bacillati</taxon>
        <taxon>Bacillota</taxon>
        <taxon>Bacilli</taxon>
        <taxon>Bacillales</taxon>
        <taxon>Bacillaceae</taxon>
        <taxon>Cytobacillus</taxon>
    </lineage>
</organism>
<accession>A0A2N0ZK84</accession>
<reference evidence="1 2" key="1">
    <citation type="journal article" date="2010" name="Int. J. Syst. Evol. Microbiol.">
        <title>Bacillus horneckiae sp. nov., isolated from a spacecraft-assembly clean room.</title>
        <authorList>
            <person name="Vaishampayan P."/>
            <person name="Probst A."/>
            <person name="Krishnamurthi S."/>
            <person name="Ghosh S."/>
            <person name="Osman S."/>
            <person name="McDowall A."/>
            <person name="Ruckmani A."/>
            <person name="Mayilraj S."/>
            <person name="Venkateswaran K."/>
        </authorList>
    </citation>
    <scope>NUCLEOTIDE SEQUENCE [LARGE SCALE GENOMIC DNA]</scope>
    <source>
        <strain evidence="2">1PO1SC</strain>
    </source>
</reference>
<gene>
    <name evidence="1" type="ORF">CWS20_05780</name>
</gene>
<dbReference type="AlphaFoldDB" id="A0A2N0ZK84"/>
<dbReference type="RefSeq" id="WP_066195332.1">
    <property type="nucleotide sequence ID" value="NZ_JAFDQP010000008.1"/>
</dbReference>
<evidence type="ECO:0000313" key="2">
    <source>
        <dbReference type="Proteomes" id="UP000233343"/>
    </source>
</evidence>
<sequence>MGQRIGNIGLLNIMNATEESIKKIDYIENVGTLMYSPNNAHLLTSLSIGNIGESISVEKDYQVTNGMISLDAAFLQAVKEPLSILINGAIIINEDVTADLLKTAEIQIITNGVIYSPPHLKGAVQTKMKKTSGTILTYEGKEPRPEIGKVTINNSYLQSLSGNENIIVNGVLTMDEMLDMDMFAEKLNRIDVNGVVELYEHQNAYFTNKGLVNGSKTIIPNGYKHIKSMRSLDRHSIRRFKSQSIFTKKPIVLEKDITREMYANAFQFIHTTSYIVCHEEIEDLVFESLHNFENEVYIYHENMRFINEEQWGKMDFQMLDDGTTLIVEKELTITADLSIDDCKKIDSIILLGEIHVPNSEVKAVLQKHIKVFNGLIIDDSLTNETVEIRNIGELTL</sequence>